<accession>A0A2K0WAU2</accession>
<organism evidence="3 4">
    <name type="scientific">Gibberella nygamai</name>
    <name type="common">Bean root rot disease fungus</name>
    <name type="synonym">Fusarium nygamai</name>
    <dbReference type="NCBI Taxonomy" id="42673"/>
    <lineage>
        <taxon>Eukaryota</taxon>
        <taxon>Fungi</taxon>
        <taxon>Dikarya</taxon>
        <taxon>Ascomycota</taxon>
        <taxon>Pezizomycotina</taxon>
        <taxon>Sordariomycetes</taxon>
        <taxon>Hypocreomycetidae</taxon>
        <taxon>Hypocreales</taxon>
        <taxon>Nectriaceae</taxon>
        <taxon>Fusarium</taxon>
        <taxon>Fusarium fujikuroi species complex</taxon>
    </lineage>
</organism>
<evidence type="ECO:0000256" key="1">
    <source>
        <dbReference type="SAM" id="MobiDB-lite"/>
    </source>
</evidence>
<comment type="caution">
    <text evidence="3">The sequence shown here is derived from an EMBL/GenBank/DDBJ whole genome shotgun (WGS) entry which is preliminary data.</text>
</comment>
<dbReference type="STRING" id="42673.A0A2K0WAU2"/>
<dbReference type="AlphaFoldDB" id="A0A2K0WAU2"/>
<keyword evidence="4" id="KW-1185">Reference proteome</keyword>
<evidence type="ECO:0000313" key="4">
    <source>
        <dbReference type="Proteomes" id="UP000236664"/>
    </source>
</evidence>
<reference evidence="3 4" key="1">
    <citation type="submission" date="2017-06" db="EMBL/GenBank/DDBJ databases">
        <title>Genome of Fusarium nygamai isolate CS10214.</title>
        <authorList>
            <person name="Gardiner D.M."/>
            <person name="Obanor F."/>
            <person name="Kazan K."/>
        </authorList>
    </citation>
    <scope>NUCLEOTIDE SEQUENCE [LARGE SCALE GENOMIC DNA]</scope>
    <source>
        <strain evidence="3 4">CS10214</strain>
    </source>
</reference>
<gene>
    <name evidence="3" type="ORF">FNYG_07232</name>
</gene>
<dbReference type="Pfam" id="PF20233">
    <property type="entry name" value="DUF6590"/>
    <property type="match status" value="1"/>
</dbReference>
<feature type="compositionally biased region" description="Acidic residues" evidence="1">
    <location>
        <begin position="13"/>
        <end position="32"/>
    </location>
</feature>
<feature type="domain" description="DUF6590" evidence="2">
    <location>
        <begin position="43"/>
        <end position="108"/>
    </location>
</feature>
<dbReference type="OrthoDB" id="3559580at2759"/>
<feature type="region of interest" description="Disordered" evidence="1">
    <location>
        <begin position="1"/>
        <end position="32"/>
    </location>
</feature>
<sequence length="110" mass="12470">MAPEMSEAPEYVETSDDSDYDETSESSEYEEVLDPRYQLAPSRMFQPGEVFKTLWPEPAPGIPYTGEGTLHRDRYGAFIFVSFRRFIVVANDRGHCTCVSVKPPRGKGRS</sequence>
<dbReference type="InterPro" id="IPR046497">
    <property type="entry name" value="DUF6590"/>
</dbReference>
<evidence type="ECO:0000259" key="2">
    <source>
        <dbReference type="Pfam" id="PF20233"/>
    </source>
</evidence>
<proteinExistence type="predicted"/>
<dbReference type="EMBL" id="MTQA01000091">
    <property type="protein sequence ID" value="PNP79397.1"/>
    <property type="molecule type" value="Genomic_DNA"/>
</dbReference>
<name>A0A2K0WAU2_GIBNY</name>
<evidence type="ECO:0000313" key="3">
    <source>
        <dbReference type="EMBL" id="PNP79397.1"/>
    </source>
</evidence>
<dbReference type="Proteomes" id="UP000236664">
    <property type="component" value="Unassembled WGS sequence"/>
</dbReference>
<protein>
    <recommendedName>
        <fullName evidence="2">DUF6590 domain-containing protein</fullName>
    </recommendedName>
</protein>